<proteinExistence type="predicted"/>
<dbReference type="PANTHER" id="PTHR21240:SF28">
    <property type="entry name" value="ISO-OROTATE DECARBOXYLASE (EUROFUNG)"/>
    <property type="match status" value="1"/>
</dbReference>
<dbReference type="KEGG" id="nps:KRR39_01740"/>
<dbReference type="PANTHER" id="PTHR21240">
    <property type="entry name" value="2-AMINO-3-CARBOXYLMUCONATE-6-SEMIALDEHYDE DECARBOXYLASE"/>
    <property type="match status" value="1"/>
</dbReference>
<dbReference type="GO" id="GO:0016831">
    <property type="term" value="F:carboxy-lyase activity"/>
    <property type="evidence" value="ECO:0007669"/>
    <property type="project" value="InterPro"/>
</dbReference>
<feature type="domain" description="Amidohydrolase-related" evidence="1">
    <location>
        <begin position="109"/>
        <end position="349"/>
    </location>
</feature>
<dbReference type="GO" id="GO:0005737">
    <property type="term" value="C:cytoplasm"/>
    <property type="evidence" value="ECO:0007669"/>
    <property type="project" value="TreeGrafter"/>
</dbReference>
<protein>
    <submittedName>
        <fullName evidence="2">Amidohydrolase family protein</fullName>
    </submittedName>
</protein>
<sequence length="356" mass="40119">MTSDLDLHGLPLRDYAPQSSLVVPEHHPRRSVVPAVDVHNHLGRWHRGEWTVPSVPELVRVMDECNVATIVNLDGCWGEELEANLDRYDRAFPGRFLSFCRLDWSQCASSDDWGTSFAASLRDSVARGAGGIKLWKDVGLHVRDRDGDLVLLDDPRLEPLWEALADTGTPVLVHTADPAAFFRPVDARNERLEQLLARPDWQFSGDEFPSLERLLGALETVVSRHRDVTFIGAHVGCFVEDLQWVDRMLSSYPNFNVDIAARVGDLGRQPRAAARLVRQHPDRVLLGTDAFPPRSEDYRLYFRFLGTDDEYFAYSDEDPPGDGRWRVYGLDLPDDVLSRVVGDNARDLIPRLATGA</sequence>
<dbReference type="RefSeq" id="WP_216940189.1">
    <property type="nucleotide sequence ID" value="NZ_CP077062.1"/>
</dbReference>
<dbReference type="GO" id="GO:0016787">
    <property type="term" value="F:hydrolase activity"/>
    <property type="evidence" value="ECO:0007669"/>
    <property type="project" value="InterPro"/>
</dbReference>
<dbReference type="GO" id="GO:0019748">
    <property type="term" value="P:secondary metabolic process"/>
    <property type="evidence" value="ECO:0007669"/>
    <property type="project" value="TreeGrafter"/>
</dbReference>
<dbReference type="EMBL" id="CP077062">
    <property type="protein sequence ID" value="QWZ08613.1"/>
    <property type="molecule type" value="Genomic_DNA"/>
</dbReference>
<dbReference type="Proteomes" id="UP000683575">
    <property type="component" value="Chromosome"/>
</dbReference>
<dbReference type="InterPro" id="IPR032465">
    <property type="entry name" value="ACMSD"/>
</dbReference>
<reference evidence="2" key="1">
    <citation type="submission" date="2021-06" db="EMBL/GenBank/DDBJ databases">
        <title>Complete genome sequence of Nocardioides sp. G188.</title>
        <authorList>
            <person name="Im W.-T."/>
        </authorList>
    </citation>
    <scope>NUCLEOTIDE SEQUENCE</scope>
    <source>
        <strain evidence="2">G188</strain>
    </source>
</reference>
<keyword evidence="3" id="KW-1185">Reference proteome</keyword>
<organism evidence="2 3">
    <name type="scientific">Nocardioides panacis</name>
    <dbReference type="NCBI Taxonomy" id="2849501"/>
    <lineage>
        <taxon>Bacteria</taxon>
        <taxon>Bacillati</taxon>
        <taxon>Actinomycetota</taxon>
        <taxon>Actinomycetes</taxon>
        <taxon>Propionibacteriales</taxon>
        <taxon>Nocardioidaceae</taxon>
        <taxon>Nocardioides</taxon>
    </lineage>
</organism>
<accession>A0A975T0I2</accession>
<evidence type="ECO:0000313" key="3">
    <source>
        <dbReference type="Proteomes" id="UP000683575"/>
    </source>
</evidence>
<evidence type="ECO:0000259" key="1">
    <source>
        <dbReference type="Pfam" id="PF04909"/>
    </source>
</evidence>
<dbReference type="AlphaFoldDB" id="A0A975T0I2"/>
<dbReference type="Pfam" id="PF04909">
    <property type="entry name" value="Amidohydro_2"/>
    <property type="match status" value="1"/>
</dbReference>
<dbReference type="InterPro" id="IPR006680">
    <property type="entry name" value="Amidohydro-rel"/>
</dbReference>
<evidence type="ECO:0000313" key="2">
    <source>
        <dbReference type="EMBL" id="QWZ08613.1"/>
    </source>
</evidence>
<name>A0A975T0I2_9ACTN</name>
<gene>
    <name evidence="2" type="ORF">KRR39_01740</name>
</gene>